<comment type="caution">
    <text evidence="1">The sequence shown here is derived from an EMBL/GenBank/DDBJ whole genome shotgun (WGS) entry which is preliminary data.</text>
</comment>
<dbReference type="AlphaFoldDB" id="A0A0N0ZWY1"/>
<reference evidence="1 2" key="1">
    <citation type="journal article" date="2015" name="Genom Data">
        <title>Draft genome sequence of a multidrug-resistant Chryseobacterium indologenes isolate from Malaysia.</title>
        <authorList>
            <person name="Yu C.Y."/>
            <person name="Ang G.Y."/>
            <person name="Cheng H.J."/>
            <person name="Cheong Y.M."/>
            <person name="Yin W.F."/>
            <person name="Chan K.G."/>
        </authorList>
    </citation>
    <scope>NUCLEOTIDE SEQUENCE [LARGE SCALE GENOMIC DNA]</scope>
    <source>
        <strain evidence="1 2">CI_885</strain>
    </source>
</reference>
<evidence type="ECO:0000313" key="1">
    <source>
        <dbReference type="EMBL" id="KPE50169.1"/>
    </source>
</evidence>
<gene>
    <name evidence="1" type="ORF">AOB46_15555</name>
</gene>
<dbReference type="RefSeq" id="WP_062701018.1">
    <property type="nucleotide sequence ID" value="NZ_LJOD01000011.1"/>
</dbReference>
<protein>
    <submittedName>
        <fullName evidence="1">Uncharacterized protein</fullName>
    </submittedName>
</protein>
<name>A0A0N0ZWY1_CHRID</name>
<evidence type="ECO:0000313" key="2">
    <source>
        <dbReference type="Proteomes" id="UP000037953"/>
    </source>
</evidence>
<organism evidence="1 2">
    <name type="scientific">Chryseobacterium indologenes</name>
    <name type="common">Flavobacterium indologenes</name>
    <dbReference type="NCBI Taxonomy" id="253"/>
    <lineage>
        <taxon>Bacteria</taxon>
        <taxon>Pseudomonadati</taxon>
        <taxon>Bacteroidota</taxon>
        <taxon>Flavobacteriia</taxon>
        <taxon>Flavobacteriales</taxon>
        <taxon>Weeksellaceae</taxon>
        <taxon>Chryseobacterium group</taxon>
        <taxon>Chryseobacterium</taxon>
    </lineage>
</organism>
<reference evidence="2" key="2">
    <citation type="submission" date="2015-09" db="EMBL/GenBank/DDBJ databases">
        <title>Draft genome sequence of a multidrug-resistant Chryseobacterium indologenes isolate from Malaysia.</title>
        <authorList>
            <person name="Yu C.Y."/>
            <person name="Ang G.Y."/>
            <person name="Chan K.-G."/>
        </authorList>
    </citation>
    <scope>NUCLEOTIDE SEQUENCE [LARGE SCALE GENOMIC DNA]</scope>
    <source>
        <strain evidence="2">CI_885</strain>
    </source>
</reference>
<accession>A0A0N0ZWY1</accession>
<sequence>MQFFNYITTIFILLFVMINTNAQTKLSGRVYDYAPEMDLKTAKLITDDNDSNGIFLFLNDSVLIKIDYRNDTLYTKAAYHIRKGVYEQLSNGNRRWAAEVIDIEMDKNTVKETTGNNIEKINTDTVLHISMQYSTTLNDRPYYFSEEGHGNYLYMVPSRRKLNAVLKELKAKGILNLLGVK</sequence>
<proteinExistence type="predicted"/>
<dbReference type="Proteomes" id="UP000037953">
    <property type="component" value="Unassembled WGS sequence"/>
</dbReference>
<dbReference type="PATRIC" id="fig|253.9.peg.1048"/>
<dbReference type="EMBL" id="LJOD01000011">
    <property type="protein sequence ID" value="KPE50169.1"/>
    <property type="molecule type" value="Genomic_DNA"/>
</dbReference>